<dbReference type="CDD" id="cd03586">
    <property type="entry name" value="PolY_Pol_IV_kappa"/>
    <property type="match status" value="1"/>
</dbReference>
<dbReference type="InterPro" id="IPR001126">
    <property type="entry name" value="UmuC"/>
</dbReference>
<dbReference type="GO" id="GO:0042276">
    <property type="term" value="P:error-prone translesion synthesis"/>
    <property type="evidence" value="ECO:0007669"/>
    <property type="project" value="TreeGrafter"/>
</dbReference>
<dbReference type="Gene3D" id="1.10.150.20">
    <property type="entry name" value="5' to 3' exonuclease, C-terminal subdomain"/>
    <property type="match status" value="1"/>
</dbReference>
<name>A0A6J7ICW5_9ZZZZ</name>
<dbReference type="GO" id="GO:0003684">
    <property type="term" value="F:damaged DNA binding"/>
    <property type="evidence" value="ECO:0007669"/>
    <property type="project" value="InterPro"/>
</dbReference>
<dbReference type="InterPro" id="IPR036775">
    <property type="entry name" value="DNA_pol_Y-fam_lit_finger_sf"/>
</dbReference>
<sequence>MVGVRAILHADLDAFYASVEQRDDVALRGRPVVVGGGVVLAASYEARARGVRGGMGGGQAARLCPEAVVVAPRWDAYVEASARVRAIMEEAAPEVEPVSIDEAYLDVTGLERIGRTPAGVGAWLRRVVRREVGLPLTVGGASTRMLAKIACGAAKPDGLRVLAPGDELAFLRARPVGAVPGIGPATMERLSAFGIATVGDLAGLPEETLVAWFGAHAGGWFHRIAHNRDGTPVRRGRARRSFGAQAALGRGPHAPALVDARLLGLADRVTRRMREKGRAGRTITLRVRFGDYEAITRSRTLPLRTAESAVVLATARELLAGVRGEVAARGLTLVGVAVSGLQADDAPLQLALPLDEDADGTWPDEPDDPRAVDEALDAVRERFGTAALTRGALLRAGAAPPAWLGPADLVEAADGAPRSGQSPASSPA</sequence>
<reference evidence="3" key="1">
    <citation type="submission" date="2020-05" db="EMBL/GenBank/DDBJ databases">
        <authorList>
            <person name="Chiriac C."/>
            <person name="Salcher M."/>
            <person name="Ghai R."/>
            <person name="Kavagutti S V."/>
        </authorList>
    </citation>
    <scope>NUCLEOTIDE SEQUENCE</scope>
</reference>
<dbReference type="Gene3D" id="3.30.1490.100">
    <property type="entry name" value="DNA polymerase, Y-family, little finger domain"/>
    <property type="match status" value="1"/>
</dbReference>
<dbReference type="AlphaFoldDB" id="A0A6J7ICW5"/>
<gene>
    <name evidence="3" type="ORF">UFOPK3564_02220</name>
</gene>
<dbReference type="EMBL" id="CAFBMK010000145">
    <property type="protein sequence ID" value="CAB4928117.1"/>
    <property type="molecule type" value="Genomic_DNA"/>
</dbReference>
<protein>
    <submittedName>
        <fullName evidence="3">Unannotated protein</fullName>
    </submittedName>
</protein>
<proteinExistence type="inferred from homology"/>
<dbReference type="InterPro" id="IPR022880">
    <property type="entry name" value="DNApol_IV"/>
</dbReference>
<dbReference type="InterPro" id="IPR043502">
    <property type="entry name" value="DNA/RNA_pol_sf"/>
</dbReference>
<dbReference type="Pfam" id="PF00817">
    <property type="entry name" value="IMS"/>
    <property type="match status" value="1"/>
</dbReference>
<evidence type="ECO:0000259" key="2">
    <source>
        <dbReference type="PROSITE" id="PS50173"/>
    </source>
</evidence>
<dbReference type="GO" id="GO:0006281">
    <property type="term" value="P:DNA repair"/>
    <property type="evidence" value="ECO:0007669"/>
    <property type="project" value="InterPro"/>
</dbReference>
<organism evidence="3">
    <name type="scientific">freshwater metagenome</name>
    <dbReference type="NCBI Taxonomy" id="449393"/>
    <lineage>
        <taxon>unclassified sequences</taxon>
        <taxon>metagenomes</taxon>
        <taxon>ecological metagenomes</taxon>
    </lineage>
</organism>
<dbReference type="InterPro" id="IPR017961">
    <property type="entry name" value="DNA_pol_Y-fam_little_finger"/>
</dbReference>
<feature type="domain" description="UmuC" evidence="2">
    <location>
        <begin position="7"/>
        <end position="183"/>
    </location>
</feature>
<dbReference type="PANTHER" id="PTHR11076:SF33">
    <property type="entry name" value="DNA POLYMERASE KAPPA"/>
    <property type="match status" value="1"/>
</dbReference>
<dbReference type="SUPFAM" id="SSF56672">
    <property type="entry name" value="DNA/RNA polymerases"/>
    <property type="match status" value="1"/>
</dbReference>
<accession>A0A6J7ICW5</accession>
<dbReference type="InterPro" id="IPR043128">
    <property type="entry name" value="Rev_trsase/Diguanyl_cyclase"/>
</dbReference>
<dbReference type="GO" id="GO:0009432">
    <property type="term" value="P:SOS response"/>
    <property type="evidence" value="ECO:0007669"/>
    <property type="project" value="TreeGrafter"/>
</dbReference>
<dbReference type="PROSITE" id="PS50173">
    <property type="entry name" value="UMUC"/>
    <property type="match status" value="1"/>
</dbReference>
<dbReference type="PANTHER" id="PTHR11076">
    <property type="entry name" value="DNA REPAIR POLYMERASE UMUC / TRANSFERASE FAMILY MEMBER"/>
    <property type="match status" value="1"/>
</dbReference>
<dbReference type="HAMAP" id="MF_01113">
    <property type="entry name" value="DNApol_IV"/>
    <property type="match status" value="1"/>
</dbReference>
<comment type="similarity">
    <text evidence="1">Belongs to the DNA polymerase type-Y family.</text>
</comment>
<dbReference type="InterPro" id="IPR050116">
    <property type="entry name" value="DNA_polymerase-Y"/>
</dbReference>
<dbReference type="GO" id="GO:0005829">
    <property type="term" value="C:cytosol"/>
    <property type="evidence" value="ECO:0007669"/>
    <property type="project" value="TreeGrafter"/>
</dbReference>
<dbReference type="GO" id="GO:0003887">
    <property type="term" value="F:DNA-directed DNA polymerase activity"/>
    <property type="evidence" value="ECO:0007669"/>
    <property type="project" value="InterPro"/>
</dbReference>
<dbReference type="Pfam" id="PF11799">
    <property type="entry name" value="IMS_C"/>
    <property type="match status" value="1"/>
</dbReference>
<dbReference type="Gene3D" id="3.40.1170.60">
    <property type="match status" value="1"/>
</dbReference>
<dbReference type="NCBIfam" id="NF002677">
    <property type="entry name" value="PRK02406.1"/>
    <property type="match status" value="1"/>
</dbReference>
<evidence type="ECO:0000313" key="3">
    <source>
        <dbReference type="EMBL" id="CAB4928117.1"/>
    </source>
</evidence>
<dbReference type="SUPFAM" id="SSF100879">
    <property type="entry name" value="Lesion bypass DNA polymerase (Y-family), little finger domain"/>
    <property type="match status" value="1"/>
</dbReference>
<dbReference type="Gene3D" id="3.30.70.270">
    <property type="match status" value="1"/>
</dbReference>
<dbReference type="Pfam" id="PF11798">
    <property type="entry name" value="IMS_HHH"/>
    <property type="match status" value="1"/>
</dbReference>
<dbReference type="InterPro" id="IPR024728">
    <property type="entry name" value="PolY_HhH_motif"/>
</dbReference>
<evidence type="ECO:0000256" key="1">
    <source>
        <dbReference type="ARBA" id="ARBA00010945"/>
    </source>
</evidence>
<dbReference type="NCBIfam" id="NF003015">
    <property type="entry name" value="PRK03858.1"/>
    <property type="match status" value="1"/>
</dbReference>